<feature type="transmembrane region" description="Helical" evidence="2">
    <location>
        <begin position="48"/>
        <end position="76"/>
    </location>
</feature>
<keyword evidence="2" id="KW-1133">Transmembrane helix</keyword>
<accession>A0A1X0NZX6</accession>
<dbReference type="Proteomes" id="UP000192257">
    <property type="component" value="Unassembled WGS sequence"/>
</dbReference>
<dbReference type="VEuPathDB" id="TriTrypDB:TM35_000092970"/>
<keyword evidence="2" id="KW-0472">Membrane</keyword>
<feature type="transmembrane region" description="Helical" evidence="2">
    <location>
        <begin position="96"/>
        <end position="114"/>
    </location>
</feature>
<dbReference type="EMBL" id="NBCO01000009">
    <property type="protein sequence ID" value="ORC90247.1"/>
    <property type="molecule type" value="Genomic_DNA"/>
</dbReference>
<feature type="region of interest" description="Disordered" evidence="1">
    <location>
        <begin position="1"/>
        <end position="28"/>
    </location>
</feature>
<evidence type="ECO:0000313" key="3">
    <source>
        <dbReference type="EMBL" id="ORC90247.1"/>
    </source>
</evidence>
<keyword evidence="4" id="KW-1185">Reference proteome</keyword>
<feature type="compositionally biased region" description="Basic residues" evidence="1">
    <location>
        <begin position="1"/>
        <end position="18"/>
    </location>
</feature>
<protein>
    <submittedName>
        <fullName evidence="3">Uncharacterized protein</fullName>
    </submittedName>
</protein>
<evidence type="ECO:0000256" key="1">
    <source>
        <dbReference type="SAM" id="MobiDB-lite"/>
    </source>
</evidence>
<organism evidence="3 4">
    <name type="scientific">Trypanosoma theileri</name>
    <dbReference type="NCBI Taxonomy" id="67003"/>
    <lineage>
        <taxon>Eukaryota</taxon>
        <taxon>Discoba</taxon>
        <taxon>Euglenozoa</taxon>
        <taxon>Kinetoplastea</taxon>
        <taxon>Metakinetoplastina</taxon>
        <taxon>Trypanosomatida</taxon>
        <taxon>Trypanosomatidae</taxon>
        <taxon>Trypanosoma</taxon>
    </lineage>
</organism>
<keyword evidence="2" id="KW-0812">Transmembrane</keyword>
<dbReference type="RefSeq" id="XP_028884313.1">
    <property type="nucleotide sequence ID" value="XM_029024536.1"/>
</dbReference>
<evidence type="ECO:0000256" key="2">
    <source>
        <dbReference type="SAM" id="Phobius"/>
    </source>
</evidence>
<comment type="caution">
    <text evidence="3">The sequence shown here is derived from an EMBL/GenBank/DDBJ whole genome shotgun (WGS) entry which is preliminary data.</text>
</comment>
<name>A0A1X0NZX6_9TRYP</name>
<dbReference type="GeneID" id="39984316"/>
<dbReference type="AlphaFoldDB" id="A0A1X0NZX6"/>
<proteinExistence type="predicted"/>
<gene>
    <name evidence="3" type="ORF">TM35_000092970</name>
</gene>
<sequence length="126" mass="13570">MVHSAKNGRSRNTRKRTHYAPGVPFPAPPPRGEFSVLRVPCVSRLRALLGLVAVVLGHIFAHKLTLVGVLGCAGLVASPPPSVTTLAGWWCRGGVAVFWFKQAVSTIVAPLLFWRSTSCYSSFGRS</sequence>
<reference evidence="3 4" key="1">
    <citation type="submission" date="2017-03" db="EMBL/GenBank/DDBJ databases">
        <title>An alternative strategy for trypanosome survival in the mammalian bloodstream revealed through genome and transcriptome analysis of the ubiquitous bovine parasite Trypanosoma (Megatrypanum) theileri.</title>
        <authorList>
            <person name="Kelly S."/>
            <person name="Ivens A."/>
            <person name="Mott A."/>
            <person name="O'Neill E."/>
            <person name="Emms D."/>
            <person name="Macleod O."/>
            <person name="Voorheis P."/>
            <person name="Matthews J."/>
            <person name="Matthews K."/>
            <person name="Carrington M."/>
        </authorList>
    </citation>
    <scope>NUCLEOTIDE SEQUENCE [LARGE SCALE GENOMIC DNA]</scope>
    <source>
        <strain evidence="3">Edinburgh</strain>
    </source>
</reference>
<evidence type="ECO:0000313" key="4">
    <source>
        <dbReference type="Proteomes" id="UP000192257"/>
    </source>
</evidence>